<keyword evidence="3" id="KW-1185">Reference proteome</keyword>
<organism evidence="2 3">
    <name type="scientific">Cladobotryum mycophilum</name>
    <dbReference type="NCBI Taxonomy" id="491253"/>
    <lineage>
        <taxon>Eukaryota</taxon>
        <taxon>Fungi</taxon>
        <taxon>Dikarya</taxon>
        <taxon>Ascomycota</taxon>
        <taxon>Pezizomycotina</taxon>
        <taxon>Sordariomycetes</taxon>
        <taxon>Hypocreomycetidae</taxon>
        <taxon>Hypocreales</taxon>
        <taxon>Hypocreaceae</taxon>
        <taxon>Cladobotryum</taxon>
    </lineage>
</organism>
<proteinExistence type="predicted"/>
<reference evidence="2 3" key="1">
    <citation type="submission" date="2024-01" db="EMBL/GenBank/DDBJ databases">
        <title>Complete genome of Cladobotryum mycophilum ATHUM6906.</title>
        <authorList>
            <person name="Christinaki A.C."/>
            <person name="Myridakis A.I."/>
            <person name="Kouvelis V.N."/>
        </authorList>
    </citation>
    <scope>NUCLEOTIDE SEQUENCE [LARGE SCALE GENOMIC DNA]</scope>
    <source>
        <strain evidence="2 3">ATHUM6906</strain>
    </source>
</reference>
<evidence type="ECO:0000313" key="2">
    <source>
        <dbReference type="EMBL" id="KAK5995435.1"/>
    </source>
</evidence>
<dbReference type="Proteomes" id="UP001338125">
    <property type="component" value="Unassembled WGS sequence"/>
</dbReference>
<sequence>MAQHCQSAAASSPSPSSASDLDVSWVSLHNPIKKVAMSESMPDRVRRIGADLDEIDKFYTISIAPRRHARLDQYYAAELNALASLDFSVLSQQDRVDFLLLRNLLRRKSHQLQSEKNLVKEFGTVMPFSPFIISLCEARQNIEPLRGDLAAQRLDDIRNLIIKIQGEVENDGIQIGKTTAYKASKVLAELRGHLQEFFTFYSSYDPMFDWWVTTPWQAADAALAHYITIVQTRLVGKSSGDKDEIIGEPIGRETLLVELDAEMIAYSPDELIELAHEQYQWCETQMKQASNQLGFGDDWKKALDYVKTRSVPPGEQTNLVRDLIREGAKFVQAHDLVTVPMLAQETCRMFMMSPEMQKVAPFFLGGPYIQVAYPTAEMPHDLKKMVMRGNNRHFARATAFHEMIPGHRLQLFMAERHNSHRQLFSTPFSIEGWAMYWEFVLWQRGDFFVSPEDRIGTLFWRMHRCARIIFSLKFHLGQMTPQECIDLLVNWVGHERSTAEGEVRRSFNGDYGPLYQAGYMLGALQLFKLRKEALDAGQLTEKEFNDTFLQSNFMPIELFRDLVFDLELSPDYKPHWKFYG</sequence>
<feature type="compositionally biased region" description="Low complexity" evidence="1">
    <location>
        <begin position="7"/>
        <end position="19"/>
    </location>
</feature>
<comment type="caution">
    <text evidence="2">The sequence shown here is derived from an EMBL/GenBank/DDBJ whole genome shotgun (WGS) entry which is preliminary data.</text>
</comment>
<protein>
    <recommendedName>
        <fullName evidence="4">X-Pro dipeptidyl-peptidase</fullName>
    </recommendedName>
</protein>
<evidence type="ECO:0000256" key="1">
    <source>
        <dbReference type="SAM" id="MobiDB-lite"/>
    </source>
</evidence>
<evidence type="ECO:0008006" key="4">
    <source>
        <dbReference type="Google" id="ProtNLM"/>
    </source>
</evidence>
<gene>
    <name evidence="2" type="ORF">PT974_03841</name>
</gene>
<dbReference type="PANTHER" id="PTHR33361:SF2">
    <property type="entry name" value="DUF885 DOMAIN-CONTAINING PROTEIN"/>
    <property type="match status" value="1"/>
</dbReference>
<accession>A0ABR0SUL2</accession>
<dbReference type="InterPro" id="IPR010281">
    <property type="entry name" value="DUF885"/>
</dbReference>
<dbReference type="PANTHER" id="PTHR33361">
    <property type="entry name" value="GLR0591 PROTEIN"/>
    <property type="match status" value="1"/>
</dbReference>
<feature type="region of interest" description="Disordered" evidence="1">
    <location>
        <begin position="1"/>
        <end position="20"/>
    </location>
</feature>
<dbReference type="Pfam" id="PF05960">
    <property type="entry name" value="DUF885"/>
    <property type="match status" value="1"/>
</dbReference>
<dbReference type="EMBL" id="JAVFKD010000004">
    <property type="protein sequence ID" value="KAK5995435.1"/>
    <property type="molecule type" value="Genomic_DNA"/>
</dbReference>
<evidence type="ECO:0000313" key="3">
    <source>
        <dbReference type="Proteomes" id="UP001338125"/>
    </source>
</evidence>
<name>A0ABR0SUL2_9HYPO</name>